<gene>
    <name evidence="1" type="ORF">SAMN04488023_11285</name>
</gene>
<protein>
    <recommendedName>
        <fullName evidence="3">DUF4843 domain-containing protein</fullName>
    </recommendedName>
</protein>
<dbReference type="EMBL" id="FOGG01000012">
    <property type="protein sequence ID" value="SER62227.1"/>
    <property type="molecule type" value="Genomic_DNA"/>
</dbReference>
<sequence>MFSQNQIRKFSMETDNNAFTMTKTGKFSILFVTMLTLLLSSCEKEIDTYTNDPRLYFFERGNDVLQTRITSKSFSFVPLASSILTDTIKIKVKTMGLATDADRVLKGATIKQGTTAVEGTDYAFIDGKIKAGQVEGFLPVVLYRTAKIKSTSLTLNLTIAETKDFKPGVVEDQNFTLNWSDDIVKPANWDGLISLAFYFGTYSKTKFRFIIDVTGIADFPLQQSGRVPLNPGEYSNSMMNDIKLRVKEALAVYNASHTTPLTDENGVLVTFPN</sequence>
<evidence type="ECO:0008006" key="3">
    <source>
        <dbReference type="Google" id="ProtNLM"/>
    </source>
</evidence>
<organism evidence="1 2">
    <name type="scientific">Pedobacter rhizosphaerae</name>
    <dbReference type="NCBI Taxonomy" id="390241"/>
    <lineage>
        <taxon>Bacteria</taxon>
        <taxon>Pseudomonadati</taxon>
        <taxon>Bacteroidota</taxon>
        <taxon>Sphingobacteriia</taxon>
        <taxon>Sphingobacteriales</taxon>
        <taxon>Sphingobacteriaceae</taxon>
        <taxon>Pedobacter</taxon>
    </lineage>
</organism>
<dbReference type="Pfam" id="PF16132">
    <property type="entry name" value="DUF4843"/>
    <property type="match status" value="1"/>
</dbReference>
<evidence type="ECO:0000313" key="2">
    <source>
        <dbReference type="Proteomes" id="UP000199572"/>
    </source>
</evidence>
<name>A0A1H9QP85_9SPHI</name>
<dbReference type="STRING" id="390241.SAMN04488023_11285"/>
<dbReference type="InterPro" id="IPR032299">
    <property type="entry name" value="DUF4843"/>
</dbReference>
<dbReference type="OrthoDB" id="1092914at2"/>
<dbReference type="Proteomes" id="UP000199572">
    <property type="component" value="Unassembled WGS sequence"/>
</dbReference>
<evidence type="ECO:0000313" key="1">
    <source>
        <dbReference type="EMBL" id="SER62227.1"/>
    </source>
</evidence>
<proteinExistence type="predicted"/>
<reference evidence="1 2" key="1">
    <citation type="submission" date="2016-10" db="EMBL/GenBank/DDBJ databases">
        <authorList>
            <person name="de Groot N.N."/>
        </authorList>
    </citation>
    <scope>NUCLEOTIDE SEQUENCE [LARGE SCALE GENOMIC DNA]</scope>
    <source>
        <strain evidence="1 2">DSM 18610</strain>
    </source>
</reference>
<dbReference type="AlphaFoldDB" id="A0A1H9QP85"/>
<keyword evidence="2" id="KW-1185">Reference proteome</keyword>
<accession>A0A1H9QP85</accession>